<name>A0A9X1UDN1_9BURK</name>
<dbReference type="EMBL" id="JAKLJA010000001">
    <property type="protein sequence ID" value="MCG5072265.1"/>
    <property type="molecule type" value="Genomic_DNA"/>
</dbReference>
<dbReference type="AlphaFoldDB" id="A0A9X1UDN1"/>
<sequence>MNNKRYRIVSDGTPRGTKIYEPDGREVDMNWITKVEWSVDAGGIGVARLTFINVEVDMVGGEAEQSDPLTATGE</sequence>
<comment type="caution">
    <text evidence="1">The sequence shown here is derived from an EMBL/GenBank/DDBJ whole genome shotgun (WGS) entry which is preliminary data.</text>
</comment>
<reference evidence="1" key="1">
    <citation type="submission" date="2022-01" db="EMBL/GenBank/DDBJ databases">
        <title>Genome sequence and assembly of Parabukholderia sp. RG36.</title>
        <authorList>
            <person name="Chhetri G."/>
        </authorList>
    </citation>
    <scope>NUCLEOTIDE SEQUENCE</scope>
    <source>
        <strain evidence="1">RG36</strain>
    </source>
</reference>
<accession>A0A9X1UDN1</accession>
<keyword evidence="2" id="KW-1185">Reference proteome</keyword>
<organism evidence="1 2">
    <name type="scientific">Paraburkholderia tagetis</name>
    <dbReference type="NCBI Taxonomy" id="2913261"/>
    <lineage>
        <taxon>Bacteria</taxon>
        <taxon>Pseudomonadati</taxon>
        <taxon>Pseudomonadota</taxon>
        <taxon>Betaproteobacteria</taxon>
        <taxon>Burkholderiales</taxon>
        <taxon>Burkholderiaceae</taxon>
        <taxon>Paraburkholderia</taxon>
    </lineage>
</organism>
<evidence type="ECO:0000313" key="2">
    <source>
        <dbReference type="Proteomes" id="UP001139308"/>
    </source>
</evidence>
<dbReference type="RefSeq" id="WP_238462016.1">
    <property type="nucleotide sequence ID" value="NZ_JAKLJA010000001.1"/>
</dbReference>
<proteinExistence type="predicted"/>
<protein>
    <submittedName>
        <fullName evidence="1">Uncharacterized protein</fullName>
    </submittedName>
</protein>
<evidence type="ECO:0000313" key="1">
    <source>
        <dbReference type="EMBL" id="MCG5072265.1"/>
    </source>
</evidence>
<dbReference type="Proteomes" id="UP001139308">
    <property type="component" value="Unassembled WGS sequence"/>
</dbReference>
<gene>
    <name evidence="1" type="ORF">L5014_02620</name>
</gene>